<name>A0A9D2ZUH2_9BACT</name>
<comment type="caution">
    <text evidence="2">The sequence shown here is derived from an EMBL/GenBank/DDBJ whole genome shotgun (WGS) entry which is preliminary data.</text>
</comment>
<keyword evidence="1" id="KW-1133">Transmembrane helix</keyword>
<keyword evidence="1" id="KW-0812">Transmembrane</keyword>
<gene>
    <name evidence="2" type="ORF">IAA93_01795</name>
</gene>
<dbReference type="EMBL" id="DWUP01000034">
    <property type="protein sequence ID" value="HJD52449.1"/>
    <property type="molecule type" value="Genomic_DNA"/>
</dbReference>
<organism evidence="2 3">
    <name type="scientific">Candidatus Avibacteroides avistercoris</name>
    <dbReference type="NCBI Taxonomy" id="2840690"/>
    <lineage>
        <taxon>Bacteria</taxon>
        <taxon>Pseudomonadati</taxon>
        <taxon>Bacteroidota</taxon>
        <taxon>Bacteroidia</taxon>
        <taxon>Bacteroidales</taxon>
        <taxon>Bacteroidaceae</taxon>
        <taxon>Bacteroidaceae incertae sedis</taxon>
        <taxon>Candidatus Avibacteroides</taxon>
    </lineage>
</organism>
<proteinExistence type="predicted"/>
<reference evidence="2" key="2">
    <citation type="submission" date="2021-04" db="EMBL/GenBank/DDBJ databases">
        <authorList>
            <person name="Gilroy R."/>
        </authorList>
    </citation>
    <scope>NUCLEOTIDE SEQUENCE</scope>
    <source>
        <strain evidence="2">MalCec1-1739</strain>
    </source>
</reference>
<dbReference type="Proteomes" id="UP000787625">
    <property type="component" value="Unassembled WGS sequence"/>
</dbReference>
<feature type="transmembrane region" description="Helical" evidence="1">
    <location>
        <begin position="33"/>
        <end position="54"/>
    </location>
</feature>
<evidence type="ECO:0000313" key="3">
    <source>
        <dbReference type="Proteomes" id="UP000787625"/>
    </source>
</evidence>
<reference evidence="2" key="1">
    <citation type="journal article" date="2021" name="PeerJ">
        <title>Extensive microbial diversity within the chicken gut microbiome revealed by metagenomics and culture.</title>
        <authorList>
            <person name="Gilroy R."/>
            <person name="Ravi A."/>
            <person name="Getino M."/>
            <person name="Pursley I."/>
            <person name="Horton D.L."/>
            <person name="Alikhan N.F."/>
            <person name="Baker D."/>
            <person name="Gharbi K."/>
            <person name="Hall N."/>
            <person name="Watson M."/>
            <person name="Adriaenssens E.M."/>
            <person name="Foster-Nyarko E."/>
            <person name="Jarju S."/>
            <person name="Secka A."/>
            <person name="Antonio M."/>
            <person name="Oren A."/>
            <person name="Chaudhuri R.R."/>
            <person name="La Ragione R."/>
            <person name="Hildebrand F."/>
            <person name="Pallen M.J."/>
        </authorList>
    </citation>
    <scope>NUCLEOTIDE SEQUENCE</scope>
    <source>
        <strain evidence="2">MalCec1-1739</strain>
    </source>
</reference>
<protein>
    <submittedName>
        <fullName evidence="2">Uncharacterized protein</fullName>
    </submittedName>
</protein>
<evidence type="ECO:0000313" key="2">
    <source>
        <dbReference type="EMBL" id="HJD52449.1"/>
    </source>
</evidence>
<feature type="transmembrane region" description="Helical" evidence="1">
    <location>
        <begin position="100"/>
        <end position="119"/>
    </location>
</feature>
<dbReference type="AlphaFoldDB" id="A0A9D2ZUH2"/>
<evidence type="ECO:0000256" key="1">
    <source>
        <dbReference type="SAM" id="Phobius"/>
    </source>
</evidence>
<feature type="transmembrane region" description="Helical" evidence="1">
    <location>
        <begin position="75"/>
        <end position="94"/>
    </location>
</feature>
<sequence length="133" mass="14158">MKLLFWSLWLVWFVAGYLSLICSRGEAIGWADVVTAAVCPLCVIIASLGVARSARTKRGKAAGTAATPFAARAKWLLKFFAVAILLYGGLMWLVDGVLQPLPLVVLAVWVLAGAGLVWCHGRWGTTSGAAQAE</sequence>
<accession>A0A9D2ZUH2</accession>
<keyword evidence="1" id="KW-0472">Membrane</keyword>